<evidence type="ECO:0000313" key="1">
    <source>
        <dbReference type="EMBL" id="KAF2770608.1"/>
    </source>
</evidence>
<protein>
    <submittedName>
        <fullName evidence="1">Uncharacterized protein</fullName>
    </submittedName>
</protein>
<dbReference type="Proteomes" id="UP000799436">
    <property type="component" value="Unassembled WGS sequence"/>
</dbReference>
<organism evidence="1 2">
    <name type="scientific">Teratosphaeria nubilosa</name>
    <dbReference type="NCBI Taxonomy" id="161662"/>
    <lineage>
        <taxon>Eukaryota</taxon>
        <taxon>Fungi</taxon>
        <taxon>Dikarya</taxon>
        <taxon>Ascomycota</taxon>
        <taxon>Pezizomycotina</taxon>
        <taxon>Dothideomycetes</taxon>
        <taxon>Dothideomycetidae</taxon>
        <taxon>Mycosphaerellales</taxon>
        <taxon>Teratosphaeriaceae</taxon>
        <taxon>Teratosphaeria</taxon>
    </lineage>
</organism>
<keyword evidence="2" id="KW-1185">Reference proteome</keyword>
<accession>A0A6G1LDU8</accession>
<dbReference type="AlphaFoldDB" id="A0A6G1LDU8"/>
<dbReference type="EMBL" id="ML995824">
    <property type="protein sequence ID" value="KAF2770608.1"/>
    <property type="molecule type" value="Genomic_DNA"/>
</dbReference>
<reference evidence="1" key="1">
    <citation type="journal article" date="2020" name="Stud. Mycol.">
        <title>101 Dothideomycetes genomes: a test case for predicting lifestyles and emergence of pathogens.</title>
        <authorList>
            <person name="Haridas S."/>
            <person name="Albert R."/>
            <person name="Binder M."/>
            <person name="Bloem J."/>
            <person name="Labutti K."/>
            <person name="Salamov A."/>
            <person name="Andreopoulos B."/>
            <person name="Baker S."/>
            <person name="Barry K."/>
            <person name="Bills G."/>
            <person name="Bluhm B."/>
            <person name="Cannon C."/>
            <person name="Castanera R."/>
            <person name="Culley D."/>
            <person name="Daum C."/>
            <person name="Ezra D."/>
            <person name="Gonzalez J."/>
            <person name="Henrissat B."/>
            <person name="Kuo A."/>
            <person name="Liang C."/>
            <person name="Lipzen A."/>
            <person name="Lutzoni F."/>
            <person name="Magnuson J."/>
            <person name="Mondo S."/>
            <person name="Nolan M."/>
            <person name="Ohm R."/>
            <person name="Pangilinan J."/>
            <person name="Park H.-J."/>
            <person name="Ramirez L."/>
            <person name="Alfaro M."/>
            <person name="Sun H."/>
            <person name="Tritt A."/>
            <person name="Yoshinaga Y."/>
            <person name="Zwiers L.-H."/>
            <person name="Turgeon B."/>
            <person name="Goodwin S."/>
            <person name="Spatafora J."/>
            <person name="Crous P."/>
            <person name="Grigoriev I."/>
        </authorList>
    </citation>
    <scope>NUCLEOTIDE SEQUENCE</scope>
    <source>
        <strain evidence="1">CBS 116005</strain>
    </source>
</reference>
<proteinExistence type="predicted"/>
<dbReference type="OrthoDB" id="3883941at2759"/>
<gene>
    <name evidence="1" type="ORF">EJ03DRAFT_59561</name>
</gene>
<sequence>MAIGIWDDYAGVKAAIATVKVARLAVDDLTSNLIISRSTGTYSVDEALNTLRRTTLTYAQSMPEGQPLINRIFDEVENVRAAKGAEVERAPGEAYEELQVAGSKGYGAGEMRAVLWKHTARLAGLSGRAIGEVLGRNPGLGFAVAKRSERKGSSNRKVEGLVGQAAVA</sequence>
<name>A0A6G1LDU8_9PEZI</name>
<evidence type="ECO:0000313" key="2">
    <source>
        <dbReference type="Proteomes" id="UP000799436"/>
    </source>
</evidence>